<evidence type="ECO:0000256" key="8">
    <source>
        <dbReference type="SAM" id="SignalP"/>
    </source>
</evidence>
<comment type="similarity">
    <text evidence="2">Belongs to the outer membrane factor (OMF) (TC 1.B.17) family.</text>
</comment>
<dbReference type="RefSeq" id="WP_149567131.1">
    <property type="nucleotide sequence ID" value="NZ_CP035807.1"/>
</dbReference>
<dbReference type="PANTHER" id="PTHR30026">
    <property type="entry name" value="OUTER MEMBRANE PROTEIN TOLC"/>
    <property type="match status" value="1"/>
</dbReference>
<keyword evidence="10" id="KW-1185">Reference proteome</keyword>
<dbReference type="Gene3D" id="1.20.1600.10">
    <property type="entry name" value="Outer membrane efflux proteins (OEP)"/>
    <property type="match status" value="1"/>
</dbReference>
<evidence type="ECO:0000256" key="1">
    <source>
        <dbReference type="ARBA" id="ARBA00004442"/>
    </source>
</evidence>
<sequence>MKKTYLLILLGLCSILFSNEKTLTPKDVIQLLVKNNYTVKVSKYNSDIAKSVYEGVLSSSKPNLTFTTDTFSSPLYGYSNINSETQTLSGKLLLTQNISTGGSLSIGLSDIYRLTKSSTGDWDTSQTPSLEFSLRQPILANNKIIDFKLFKSSLRKSEISHEIAELNEVGTRNQLIITVLTSIQNINILRNSIDLLSKGLDIAQERVVMARDDREVGRISSSDLLALELDVAKQEESLFDVKYNLEMAEINLERLLGLERVKDYTFDLNILEGIETSTVVKESQNSNEKKALLELEKQILNKKLNRIIDAPTLSVYFKTNSDLDINFGLGVNINILDGGSKKQSINVDDTAIKIARESLLESQKNVNDNNRILNSKVKLLKDKISLLKKNIEYDEILLDREKELLEIGSSTQINVKTVELELLNRQKDINNIYGELYLTLLEIINLNGGSVEDYI</sequence>
<proteinExistence type="inferred from homology"/>
<dbReference type="EMBL" id="CP035807">
    <property type="protein sequence ID" value="QEN03874.1"/>
    <property type="molecule type" value="Genomic_DNA"/>
</dbReference>
<evidence type="ECO:0000256" key="3">
    <source>
        <dbReference type="ARBA" id="ARBA00022448"/>
    </source>
</evidence>
<feature type="chain" id="PRO_5022789891" evidence="8">
    <location>
        <begin position="19"/>
        <end position="455"/>
    </location>
</feature>
<dbReference type="GO" id="GO:1990281">
    <property type="term" value="C:efflux pump complex"/>
    <property type="evidence" value="ECO:0007669"/>
    <property type="project" value="TreeGrafter"/>
</dbReference>
<dbReference type="GO" id="GO:0009279">
    <property type="term" value="C:cell outer membrane"/>
    <property type="evidence" value="ECO:0007669"/>
    <property type="project" value="UniProtKB-SubCell"/>
</dbReference>
<keyword evidence="7" id="KW-0998">Cell outer membrane</keyword>
<evidence type="ECO:0000313" key="10">
    <source>
        <dbReference type="Proteomes" id="UP000323824"/>
    </source>
</evidence>
<evidence type="ECO:0000256" key="6">
    <source>
        <dbReference type="ARBA" id="ARBA00023136"/>
    </source>
</evidence>
<dbReference type="AlphaFoldDB" id="A0A5C1QB34"/>
<dbReference type="GO" id="GO:0015562">
    <property type="term" value="F:efflux transmembrane transporter activity"/>
    <property type="evidence" value="ECO:0007669"/>
    <property type="project" value="InterPro"/>
</dbReference>
<protein>
    <submittedName>
        <fullName evidence="9">TolC family protein</fullName>
    </submittedName>
</protein>
<accession>A0A5C1QB34</accession>
<gene>
    <name evidence="9" type="ORF">EW093_03875</name>
</gene>
<evidence type="ECO:0000256" key="7">
    <source>
        <dbReference type="ARBA" id="ARBA00023237"/>
    </source>
</evidence>
<dbReference type="KEGG" id="sper:EW093_03875"/>
<dbReference type="Proteomes" id="UP000323824">
    <property type="component" value="Chromosome"/>
</dbReference>
<dbReference type="GO" id="GO:0015288">
    <property type="term" value="F:porin activity"/>
    <property type="evidence" value="ECO:0007669"/>
    <property type="project" value="TreeGrafter"/>
</dbReference>
<dbReference type="SUPFAM" id="SSF56954">
    <property type="entry name" value="Outer membrane efflux proteins (OEP)"/>
    <property type="match status" value="1"/>
</dbReference>
<evidence type="ECO:0000256" key="2">
    <source>
        <dbReference type="ARBA" id="ARBA00007613"/>
    </source>
</evidence>
<reference evidence="9 10" key="2">
    <citation type="submission" date="2019-09" db="EMBL/GenBank/DDBJ databases">
        <title>Complete Genome Sequence and Methylome Analysis of free living Spirochaetas.</title>
        <authorList>
            <person name="Leshcheva N."/>
            <person name="Mikheeva N."/>
        </authorList>
    </citation>
    <scope>NUCLEOTIDE SEQUENCE [LARGE SCALE GENOMIC DNA]</scope>
    <source>
        <strain evidence="9 10">P</strain>
    </source>
</reference>
<dbReference type="InterPro" id="IPR003423">
    <property type="entry name" value="OMP_efflux"/>
</dbReference>
<keyword evidence="5" id="KW-0812">Transmembrane</keyword>
<dbReference type="PANTHER" id="PTHR30026:SF20">
    <property type="entry name" value="OUTER MEMBRANE PROTEIN TOLC"/>
    <property type="match status" value="1"/>
</dbReference>
<keyword evidence="8" id="KW-0732">Signal</keyword>
<keyword evidence="6" id="KW-0472">Membrane</keyword>
<keyword evidence="4" id="KW-1134">Transmembrane beta strand</keyword>
<evidence type="ECO:0000313" key="9">
    <source>
        <dbReference type="EMBL" id="QEN03874.1"/>
    </source>
</evidence>
<reference evidence="9 10" key="1">
    <citation type="submission" date="2019-02" db="EMBL/GenBank/DDBJ databases">
        <authorList>
            <person name="Fomenkov A."/>
            <person name="Dubinina G."/>
            <person name="Grabovich M."/>
            <person name="Vincze T."/>
            <person name="Roberts R.J."/>
        </authorList>
    </citation>
    <scope>NUCLEOTIDE SEQUENCE [LARGE SCALE GENOMIC DNA]</scope>
    <source>
        <strain evidence="9 10">P</strain>
    </source>
</reference>
<organism evidence="9 10">
    <name type="scientific">Thiospirochaeta perfilievii</name>
    <dbReference type="NCBI Taxonomy" id="252967"/>
    <lineage>
        <taxon>Bacteria</taxon>
        <taxon>Pseudomonadati</taxon>
        <taxon>Spirochaetota</taxon>
        <taxon>Spirochaetia</taxon>
        <taxon>Spirochaetales</taxon>
        <taxon>Spirochaetaceae</taxon>
        <taxon>Thiospirochaeta</taxon>
    </lineage>
</organism>
<comment type="subcellular location">
    <subcellularLocation>
        <location evidence="1">Cell outer membrane</location>
    </subcellularLocation>
</comment>
<evidence type="ECO:0000256" key="4">
    <source>
        <dbReference type="ARBA" id="ARBA00022452"/>
    </source>
</evidence>
<feature type="signal peptide" evidence="8">
    <location>
        <begin position="1"/>
        <end position="18"/>
    </location>
</feature>
<dbReference type="Pfam" id="PF02321">
    <property type="entry name" value="OEP"/>
    <property type="match status" value="1"/>
</dbReference>
<name>A0A5C1QB34_9SPIO</name>
<evidence type="ECO:0000256" key="5">
    <source>
        <dbReference type="ARBA" id="ARBA00022692"/>
    </source>
</evidence>
<keyword evidence="3" id="KW-0813">Transport</keyword>
<dbReference type="InterPro" id="IPR051906">
    <property type="entry name" value="TolC-like"/>
</dbReference>